<dbReference type="EMBL" id="MN740993">
    <property type="protein sequence ID" value="QHU21899.1"/>
    <property type="molecule type" value="Genomic_DNA"/>
</dbReference>
<feature type="coiled-coil region" evidence="1">
    <location>
        <begin position="81"/>
        <end position="145"/>
    </location>
</feature>
<evidence type="ECO:0000313" key="2">
    <source>
        <dbReference type="EMBL" id="QHU21899.1"/>
    </source>
</evidence>
<dbReference type="AlphaFoldDB" id="A0A6C0KWD6"/>
<proteinExistence type="predicted"/>
<sequence length="191" mass="21372">MVRAVDPKKVNSLADVISAYKRKAKNITLNLTTGAFEIHDAKDKVAKTIRLSKGYDAAYVINRSEKPADVQSSGEFMARLRQASVAEASEYESEFAELQDELLQTVETWKATMPGATRTNLALAVGRLERKLALAENELRGAQYTYREAQAVDLKRRVFNPASNDDRNVPHPVYKLNQYSTTVKQRVVPIA</sequence>
<keyword evidence="1" id="KW-0175">Coiled coil</keyword>
<organism evidence="2">
    <name type="scientific">viral metagenome</name>
    <dbReference type="NCBI Taxonomy" id="1070528"/>
    <lineage>
        <taxon>unclassified sequences</taxon>
        <taxon>metagenomes</taxon>
        <taxon>organismal metagenomes</taxon>
    </lineage>
</organism>
<reference evidence="2" key="1">
    <citation type="journal article" date="2020" name="Nature">
        <title>Giant virus diversity and host interactions through global metagenomics.</title>
        <authorList>
            <person name="Schulz F."/>
            <person name="Roux S."/>
            <person name="Paez-Espino D."/>
            <person name="Jungbluth S."/>
            <person name="Walsh D.A."/>
            <person name="Denef V.J."/>
            <person name="McMahon K.D."/>
            <person name="Konstantinidis K.T."/>
            <person name="Eloe-Fadrosh E.A."/>
            <person name="Kyrpides N.C."/>
            <person name="Woyke T."/>
        </authorList>
    </citation>
    <scope>NUCLEOTIDE SEQUENCE</scope>
    <source>
        <strain evidence="2">GVMAG-S-3300013286-35</strain>
    </source>
</reference>
<evidence type="ECO:0000256" key="1">
    <source>
        <dbReference type="SAM" id="Coils"/>
    </source>
</evidence>
<protein>
    <submittedName>
        <fullName evidence="2">Uncharacterized protein</fullName>
    </submittedName>
</protein>
<name>A0A6C0KWD6_9ZZZZ</name>
<accession>A0A6C0KWD6</accession>